<evidence type="ECO:0000313" key="1">
    <source>
        <dbReference type="EMBL" id="KAG7098324.1"/>
    </source>
</evidence>
<dbReference type="AlphaFoldDB" id="A0A9P8AE68"/>
<keyword evidence="2" id="KW-1185">Reference proteome</keyword>
<dbReference type="OrthoDB" id="2987088at2759"/>
<dbReference type="RefSeq" id="XP_043014794.1">
    <property type="nucleotide sequence ID" value="XM_043146094.1"/>
</dbReference>
<dbReference type="GeneID" id="66069361"/>
<evidence type="ECO:0000313" key="2">
    <source>
        <dbReference type="Proteomes" id="UP001049176"/>
    </source>
</evidence>
<gene>
    <name evidence="1" type="ORF">E1B28_000285</name>
</gene>
<comment type="caution">
    <text evidence="1">The sequence shown here is derived from an EMBL/GenBank/DDBJ whole genome shotgun (WGS) entry which is preliminary data.</text>
</comment>
<reference evidence="1" key="1">
    <citation type="journal article" date="2021" name="Genome Biol. Evol.">
        <title>The assembled and annotated genome of the fairy-ring fungus Marasmius oreades.</title>
        <authorList>
            <person name="Hiltunen M."/>
            <person name="Ament-Velasquez S.L."/>
            <person name="Johannesson H."/>
        </authorList>
    </citation>
    <scope>NUCLEOTIDE SEQUENCE</scope>
    <source>
        <strain evidence="1">03SP1</strain>
    </source>
</reference>
<protein>
    <submittedName>
        <fullName evidence="1">Uncharacterized protein</fullName>
    </submittedName>
</protein>
<dbReference type="KEGG" id="more:E1B28_000285"/>
<organism evidence="1 2">
    <name type="scientific">Marasmius oreades</name>
    <name type="common">fairy-ring Marasmius</name>
    <dbReference type="NCBI Taxonomy" id="181124"/>
    <lineage>
        <taxon>Eukaryota</taxon>
        <taxon>Fungi</taxon>
        <taxon>Dikarya</taxon>
        <taxon>Basidiomycota</taxon>
        <taxon>Agaricomycotina</taxon>
        <taxon>Agaricomycetes</taxon>
        <taxon>Agaricomycetidae</taxon>
        <taxon>Agaricales</taxon>
        <taxon>Marasmiineae</taxon>
        <taxon>Marasmiaceae</taxon>
        <taxon>Marasmius</taxon>
    </lineage>
</organism>
<dbReference type="Proteomes" id="UP001049176">
    <property type="component" value="Chromosome 1"/>
</dbReference>
<accession>A0A9P8AE68</accession>
<sequence>MSSGPRFFECAHRMNFAGGQSFTNANNIVNNYNYPAKAEPGSSRSRRDDDQWLALRGGQRLRRIDMCDINMLREVSSKELCVSVGSKSTNPFRNRMRGVVKIRKTIQSAETVPGFGGQRFSVVSLEPEDDRDVEKIWTLLEQYYEVALSRR</sequence>
<proteinExistence type="predicted"/>
<dbReference type="EMBL" id="CM032181">
    <property type="protein sequence ID" value="KAG7098324.1"/>
    <property type="molecule type" value="Genomic_DNA"/>
</dbReference>
<name>A0A9P8AE68_9AGAR</name>